<dbReference type="Gene3D" id="3.40.50.2300">
    <property type="match status" value="2"/>
</dbReference>
<keyword evidence="4" id="KW-0472">Membrane</keyword>
<evidence type="ECO:0000256" key="3">
    <source>
        <dbReference type="ARBA" id="ARBA00022989"/>
    </source>
</evidence>
<organism evidence="7 8">
    <name type="scientific">Blyttiomyces helicus</name>
    <dbReference type="NCBI Taxonomy" id="388810"/>
    <lineage>
        <taxon>Eukaryota</taxon>
        <taxon>Fungi</taxon>
        <taxon>Fungi incertae sedis</taxon>
        <taxon>Chytridiomycota</taxon>
        <taxon>Chytridiomycota incertae sedis</taxon>
        <taxon>Chytridiomycetes</taxon>
        <taxon>Chytridiomycetes incertae sedis</taxon>
        <taxon>Blyttiomyces</taxon>
    </lineage>
</organism>
<evidence type="ECO:0000256" key="5">
    <source>
        <dbReference type="SAM" id="SignalP"/>
    </source>
</evidence>
<dbReference type="EMBL" id="KZ994483">
    <property type="protein sequence ID" value="RKO92826.1"/>
    <property type="molecule type" value="Genomic_DNA"/>
</dbReference>
<comment type="subcellular location">
    <subcellularLocation>
        <location evidence="1">Membrane</location>
    </subcellularLocation>
</comment>
<keyword evidence="8" id="KW-1185">Reference proteome</keyword>
<evidence type="ECO:0000259" key="6">
    <source>
        <dbReference type="Pfam" id="PF01094"/>
    </source>
</evidence>
<dbReference type="PANTHER" id="PTHR47235:SF1">
    <property type="entry name" value="BLR6548 PROTEIN"/>
    <property type="match status" value="1"/>
</dbReference>
<sequence>MHLLRCLLLWNVVCATAAGTVCPSDLGTSGSWFYGCAATMFPTKSSLGAVNELSSASHMFSARHREATRGPKTCYGGDVVGPGEDIVFGTSAPLVGSNSTYVSSMFRSATGNESSGGRRVSALEIQWKDSSDQPFDHLGAKKRPQLYFGLKAAFEEINRAGGVCNRNLSIVAMDDGCNFLEIRHTLTSPSSYGSTLDNIPALQLANIKTMVDYGLFGFAGTYGSDGAVLIAEYLTDMKIPLVETSSGSSTLRFPFDQYVINLRPSYLSEAILLVNFAISGLYMHTISVFWQSGDFGISVLNGAVAAMTTTTVDFPLYSNVSFNASSSVNYVQLAQAMIVNGTGPSVIITACHTEALVSLIKAVQSLPDYAEDTAFLSVNVVSQGVM</sequence>
<dbReference type="Pfam" id="PF01094">
    <property type="entry name" value="ANF_receptor"/>
    <property type="match status" value="1"/>
</dbReference>
<dbReference type="OrthoDB" id="5573616at2759"/>
<dbReference type="PANTHER" id="PTHR47235">
    <property type="entry name" value="BLR6548 PROTEIN"/>
    <property type="match status" value="1"/>
</dbReference>
<keyword evidence="2" id="KW-0812">Transmembrane</keyword>
<keyword evidence="5" id="KW-0732">Signal</keyword>
<feature type="signal peptide" evidence="5">
    <location>
        <begin position="1"/>
        <end position="17"/>
    </location>
</feature>
<reference evidence="8" key="1">
    <citation type="journal article" date="2018" name="Nat. Microbiol.">
        <title>Leveraging single-cell genomics to expand the fungal tree of life.</title>
        <authorList>
            <person name="Ahrendt S.R."/>
            <person name="Quandt C.A."/>
            <person name="Ciobanu D."/>
            <person name="Clum A."/>
            <person name="Salamov A."/>
            <person name="Andreopoulos B."/>
            <person name="Cheng J.F."/>
            <person name="Woyke T."/>
            <person name="Pelin A."/>
            <person name="Henrissat B."/>
            <person name="Reynolds N.K."/>
            <person name="Benny G.L."/>
            <person name="Smith M.E."/>
            <person name="James T.Y."/>
            <person name="Grigoriev I.V."/>
        </authorList>
    </citation>
    <scope>NUCLEOTIDE SEQUENCE [LARGE SCALE GENOMIC DNA]</scope>
</reference>
<evidence type="ECO:0000313" key="8">
    <source>
        <dbReference type="Proteomes" id="UP000269721"/>
    </source>
</evidence>
<protein>
    <submittedName>
        <fullName evidence="7">Periplasmic binding protein-like I</fullName>
    </submittedName>
</protein>
<dbReference type="InterPro" id="IPR028082">
    <property type="entry name" value="Peripla_BP_I"/>
</dbReference>
<gene>
    <name evidence="7" type="ORF">BDK51DRAFT_28615</name>
</gene>
<name>A0A4P9WPS8_9FUNG</name>
<evidence type="ECO:0000256" key="4">
    <source>
        <dbReference type="ARBA" id="ARBA00023136"/>
    </source>
</evidence>
<dbReference type="GO" id="GO:0016020">
    <property type="term" value="C:membrane"/>
    <property type="evidence" value="ECO:0007669"/>
    <property type="project" value="UniProtKB-SubCell"/>
</dbReference>
<keyword evidence="3" id="KW-1133">Transmembrane helix</keyword>
<dbReference type="AlphaFoldDB" id="A0A4P9WPS8"/>
<dbReference type="SUPFAM" id="SSF53822">
    <property type="entry name" value="Periplasmic binding protein-like I"/>
    <property type="match status" value="1"/>
</dbReference>
<dbReference type="Proteomes" id="UP000269721">
    <property type="component" value="Unassembled WGS sequence"/>
</dbReference>
<feature type="domain" description="Receptor ligand binding region" evidence="6">
    <location>
        <begin position="151"/>
        <end position="367"/>
    </location>
</feature>
<proteinExistence type="predicted"/>
<evidence type="ECO:0000256" key="1">
    <source>
        <dbReference type="ARBA" id="ARBA00004370"/>
    </source>
</evidence>
<dbReference type="InterPro" id="IPR001828">
    <property type="entry name" value="ANF_lig-bd_rcpt"/>
</dbReference>
<feature type="chain" id="PRO_5020669431" evidence="5">
    <location>
        <begin position="18"/>
        <end position="386"/>
    </location>
</feature>
<evidence type="ECO:0000256" key="2">
    <source>
        <dbReference type="ARBA" id="ARBA00022692"/>
    </source>
</evidence>
<accession>A0A4P9WPS8</accession>
<evidence type="ECO:0000313" key="7">
    <source>
        <dbReference type="EMBL" id="RKO92826.1"/>
    </source>
</evidence>